<evidence type="ECO:0000256" key="1">
    <source>
        <dbReference type="SAM" id="Phobius"/>
    </source>
</evidence>
<sequence>MMASDPELSRRERARLRLDRQLNAIGRSLPALRRPLNAIRARGWWIVRLPIALIFILGGLLSILPFLGLWMLPVGLLLLAIDLPLLRAPVSNAIVRGRRWLAVRRHKRRR</sequence>
<reference evidence="2 3" key="1">
    <citation type="submission" date="2018-04" db="EMBL/GenBank/DDBJ databases">
        <title>Genomic Encyclopedia of Archaeal and Bacterial Type Strains, Phase II (KMG-II): from individual species to whole genera.</title>
        <authorList>
            <person name="Goeker M."/>
        </authorList>
    </citation>
    <scope>NUCLEOTIDE SEQUENCE [LARGE SCALE GENOMIC DNA]</scope>
    <source>
        <strain evidence="2 3">DSM 100977</strain>
    </source>
</reference>
<proteinExistence type="predicted"/>
<dbReference type="Proteomes" id="UP000243978">
    <property type="component" value="Unassembled WGS sequence"/>
</dbReference>
<keyword evidence="1" id="KW-0812">Transmembrane</keyword>
<protein>
    <submittedName>
        <fullName evidence="2">Uncharacterized protein</fullName>
    </submittedName>
</protein>
<keyword evidence="1" id="KW-1133">Transmembrane helix</keyword>
<gene>
    <name evidence="2" type="ORF">C8N43_3152</name>
</gene>
<organism evidence="2 3">
    <name type="scientific">Litoreibacter ponti</name>
    <dbReference type="NCBI Taxonomy" id="1510457"/>
    <lineage>
        <taxon>Bacteria</taxon>
        <taxon>Pseudomonadati</taxon>
        <taxon>Pseudomonadota</taxon>
        <taxon>Alphaproteobacteria</taxon>
        <taxon>Rhodobacterales</taxon>
        <taxon>Roseobacteraceae</taxon>
        <taxon>Litoreibacter</taxon>
    </lineage>
</organism>
<keyword evidence="1" id="KW-0472">Membrane</keyword>
<evidence type="ECO:0000313" key="2">
    <source>
        <dbReference type="EMBL" id="PTX54338.1"/>
    </source>
</evidence>
<name>A0A2T6BE57_9RHOB</name>
<accession>A0A2T6BE57</accession>
<evidence type="ECO:0000313" key="3">
    <source>
        <dbReference type="Proteomes" id="UP000243978"/>
    </source>
</evidence>
<comment type="caution">
    <text evidence="2">The sequence shown here is derived from an EMBL/GenBank/DDBJ whole genome shotgun (WGS) entry which is preliminary data.</text>
</comment>
<dbReference type="EMBL" id="QBKS01000002">
    <property type="protein sequence ID" value="PTX54338.1"/>
    <property type="molecule type" value="Genomic_DNA"/>
</dbReference>
<feature type="transmembrane region" description="Helical" evidence="1">
    <location>
        <begin position="43"/>
        <end position="64"/>
    </location>
</feature>
<dbReference type="AlphaFoldDB" id="A0A2T6BE57"/>
<keyword evidence="3" id="KW-1185">Reference proteome</keyword>
<feature type="transmembrane region" description="Helical" evidence="1">
    <location>
        <begin position="70"/>
        <end position="90"/>
    </location>
</feature>